<name>A0AAD9GH08_9STRA</name>
<proteinExistence type="predicted"/>
<organism evidence="1 2">
    <name type="scientific">Phytophthora citrophthora</name>
    <dbReference type="NCBI Taxonomy" id="4793"/>
    <lineage>
        <taxon>Eukaryota</taxon>
        <taxon>Sar</taxon>
        <taxon>Stramenopiles</taxon>
        <taxon>Oomycota</taxon>
        <taxon>Peronosporomycetes</taxon>
        <taxon>Peronosporales</taxon>
        <taxon>Peronosporaceae</taxon>
        <taxon>Phytophthora</taxon>
    </lineage>
</organism>
<dbReference type="AlphaFoldDB" id="A0AAD9GH08"/>
<protein>
    <recommendedName>
        <fullName evidence="3">Gag protein</fullName>
    </recommendedName>
</protein>
<evidence type="ECO:0000313" key="2">
    <source>
        <dbReference type="Proteomes" id="UP001259832"/>
    </source>
</evidence>
<gene>
    <name evidence="1" type="ORF">P3T76_009690</name>
</gene>
<dbReference type="EMBL" id="JASMQC010000019">
    <property type="protein sequence ID" value="KAK1937953.1"/>
    <property type="molecule type" value="Genomic_DNA"/>
</dbReference>
<evidence type="ECO:0000313" key="1">
    <source>
        <dbReference type="EMBL" id="KAK1937953.1"/>
    </source>
</evidence>
<dbReference type="Proteomes" id="UP001259832">
    <property type="component" value="Unassembled WGS sequence"/>
</dbReference>
<reference evidence="1" key="1">
    <citation type="submission" date="2023-08" db="EMBL/GenBank/DDBJ databases">
        <title>Reference Genome Resource for the Citrus Pathogen Phytophthora citrophthora.</title>
        <authorList>
            <person name="Moller H."/>
            <person name="Coetzee B."/>
            <person name="Rose L.J."/>
            <person name="Van Niekerk J.M."/>
        </authorList>
    </citation>
    <scope>NUCLEOTIDE SEQUENCE</scope>
    <source>
        <strain evidence="1">STE-U-9442</strain>
    </source>
</reference>
<comment type="caution">
    <text evidence="1">The sequence shown here is derived from an EMBL/GenBank/DDBJ whole genome shotgun (WGS) entry which is preliminary data.</text>
</comment>
<sequence>MEQEAYAHLTPSQQDTLNKLTSLLGPEGMVHLASQGPEAVNARLEAFASYENALVEHIQRNVKGSTSAPRAKTVMLSVKTFHGKEEESLLLWTREVEMAMGAAMLQLEGQRVAFAISKLEGRARE</sequence>
<evidence type="ECO:0008006" key="3">
    <source>
        <dbReference type="Google" id="ProtNLM"/>
    </source>
</evidence>
<accession>A0AAD9GH08</accession>
<keyword evidence="2" id="KW-1185">Reference proteome</keyword>